<feature type="signal peptide" evidence="1">
    <location>
        <begin position="1"/>
        <end position="20"/>
    </location>
</feature>
<evidence type="ECO:0008006" key="4">
    <source>
        <dbReference type="Google" id="ProtNLM"/>
    </source>
</evidence>
<keyword evidence="1" id="KW-0732">Signal</keyword>
<proteinExistence type="predicted"/>
<gene>
    <name evidence="2" type="ORF">H740_00887</name>
</gene>
<dbReference type="EMBL" id="AOTD01000014">
    <property type="protein sequence ID" value="EMG31500.1"/>
    <property type="molecule type" value="Genomic_DNA"/>
</dbReference>
<dbReference type="InterPro" id="IPR020493">
    <property type="entry name" value="Uncharacterised_HI0310"/>
</dbReference>
<name>M3H1D8_9BACT</name>
<evidence type="ECO:0000313" key="3">
    <source>
        <dbReference type="Proteomes" id="UP000011782"/>
    </source>
</evidence>
<protein>
    <recommendedName>
        <fullName evidence="4">Periplasmic protein</fullName>
    </recommendedName>
</protein>
<reference evidence="2 3" key="1">
    <citation type="submission" date="2013-02" db="EMBL/GenBank/DDBJ databases">
        <title>Co-occurrence of anaerobic bacteria in colorectal carcinomas.</title>
        <authorList>
            <person name="Holt R.A."/>
            <person name="Warren R.L."/>
            <person name="Allen-Vercoe E."/>
            <person name="Pleasance S."/>
            <person name="Freeman D.J."/>
            <person name="Watson P."/>
            <person name="Moore R."/>
            <person name="Cochrane K."/>
        </authorList>
    </citation>
    <scope>NUCLEOTIDE SEQUENCE [LARGE SCALE GENOMIC DNA]</scope>
    <source>
        <strain evidence="2 3">CC57C</strain>
    </source>
</reference>
<dbReference type="PATRIC" id="fig|1073353.3.peg.199"/>
<dbReference type="AlphaFoldDB" id="M3H1D8"/>
<accession>M3H1D8</accession>
<evidence type="ECO:0000313" key="2">
    <source>
        <dbReference type="EMBL" id="EMG31500.1"/>
    </source>
</evidence>
<organism evidence="2 3">
    <name type="scientific">Campylobacter showae CC57C</name>
    <dbReference type="NCBI Taxonomy" id="1073353"/>
    <lineage>
        <taxon>Bacteria</taxon>
        <taxon>Pseudomonadati</taxon>
        <taxon>Campylobacterota</taxon>
        <taxon>Epsilonproteobacteria</taxon>
        <taxon>Campylobacterales</taxon>
        <taxon>Campylobacteraceae</taxon>
        <taxon>Campylobacter</taxon>
    </lineage>
</organism>
<feature type="chain" id="PRO_5004034413" description="Periplasmic protein" evidence="1">
    <location>
        <begin position="21"/>
        <end position="89"/>
    </location>
</feature>
<sequence length="89" mass="9711">MKKSLLVVAALGVMSVSAVAAELSPSCEEYFKLVDEFVEKTKDNPQMAAMKSTYESQKAQFAQLPKDSQEAACKPALDQMKQVIATLPK</sequence>
<dbReference type="OrthoDB" id="5356101at2"/>
<comment type="caution">
    <text evidence="2">The sequence shown here is derived from an EMBL/GenBank/DDBJ whole genome shotgun (WGS) entry which is preliminary data.</text>
</comment>
<evidence type="ECO:0000256" key="1">
    <source>
        <dbReference type="SAM" id="SignalP"/>
    </source>
</evidence>
<dbReference type="Pfam" id="PF17274">
    <property type="entry name" value="DUF5339"/>
    <property type="match status" value="1"/>
</dbReference>
<dbReference type="Proteomes" id="UP000011782">
    <property type="component" value="Unassembled WGS sequence"/>
</dbReference>
<dbReference type="RefSeq" id="WP_002950381.1">
    <property type="nucleotide sequence ID" value="NZ_AOTD01000014.1"/>
</dbReference>